<dbReference type="EMBL" id="FNCF01000006">
    <property type="protein sequence ID" value="SDG82990.1"/>
    <property type="molecule type" value="Genomic_DNA"/>
</dbReference>
<dbReference type="OrthoDB" id="5148600at2"/>
<dbReference type="AlphaFoldDB" id="A0A1G7XHA6"/>
<keyword evidence="5 10" id="KW-0472">Membrane</keyword>
<keyword evidence="2 10" id="KW-1003">Cell membrane</keyword>
<sequence length="117" mass="11754">MTALWVALGALVGAPLRLAADRAAARWRGTGTVVGILAVNVAGSLVLGAVLGARDLDPAVVALVGTGFCGTLTTFSTFGYDVVRLVEERRVGRALGYLGGSLVLGLAAAAVGYAALR</sequence>
<dbReference type="InterPro" id="IPR003691">
    <property type="entry name" value="FluC"/>
</dbReference>
<evidence type="ECO:0000256" key="3">
    <source>
        <dbReference type="ARBA" id="ARBA00022692"/>
    </source>
</evidence>
<dbReference type="PANTHER" id="PTHR28259">
    <property type="entry name" value="FLUORIDE EXPORT PROTEIN 1-RELATED"/>
    <property type="match status" value="1"/>
</dbReference>
<dbReference type="PANTHER" id="PTHR28259:SF1">
    <property type="entry name" value="FLUORIDE EXPORT PROTEIN 1-RELATED"/>
    <property type="match status" value="1"/>
</dbReference>
<keyword evidence="10" id="KW-0813">Transport</keyword>
<name>A0A1G7XHA6_9ACTN</name>
<keyword evidence="3 10" id="KW-0812">Transmembrane</keyword>
<evidence type="ECO:0000256" key="6">
    <source>
        <dbReference type="ARBA" id="ARBA00023303"/>
    </source>
</evidence>
<evidence type="ECO:0000256" key="2">
    <source>
        <dbReference type="ARBA" id="ARBA00022475"/>
    </source>
</evidence>
<feature type="transmembrane region" description="Helical" evidence="10">
    <location>
        <begin position="95"/>
        <end position="116"/>
    </location>
</feature>
<evidence type="ECO:0000256" key="10">
    <source>
        <dbReference type="HAMAP-Rule" id="MF_00454"/>
    </source>
</evidence>
<feature type="binding site" evidence="10">
    <location>
        <position position="73"/>
    </location>
    <ligand>
        <name>Na(+)</name>
        <dbReference type="ChEBI" id="CHEBI:29101"/>
        <note>structural</note>
    </ligand>
</feature>
<evidence type="ECO:0000313" key="11">
    <source>
        <dbReference type="EMBL" id="SDG82990.1"/>
    </source>
</evidence>
<keyword evidence="12" id="KW-1185">Reference proteome</keyword>
<dbReference type="HAMAP" id="MF_00454">
    <property type="entry name" value="FluC"/>
    <property type="match status" value="1"/>
</dbReference>
<keyword evidence="4 10" id="KW-1133">Transmembrane helix</keyword>
<comment type="similarity">
    <text evidence="7 10">Belongs to the fluoride channel Fluc/FEX (TC 1.A.43) family.</text>
</comment>
<comment type="catalytic activity">
    <reaction evidence="8">
        <text>fluoride(in) = fluoride(out)</text>
        <dbReference type="Rhea" id="RHEA:76159"/>
        <dbReference type="ChEBI" id="CHEBI:17051"/>
    </reaction>
    <physiologicalReaction direction="left-to-right" evidence="8">
        <dbReference type="Rhea" id="RHEA:76160"/>
    </physiologicalReaction>
</comment>
<comment type="subcellular location">
    <subcellularLocation>
        <location evidence="1 10">Cell membrane</location>
        <topology evidence="1 10">Multi-pass membrane protein</topology>
    </subcellularLocation>
</comment>
<evidence type="ECO:0000256" key="8">
    <source>
        <dbReference type="ARBA" id="ARBA00035585"/>
    </source>
</evidence>
<keyword evidence="6 10" id="KW-0407">Ion channel</keyword>
<evidence type="ECO:0000256" key="5">
    <source>
        <dbReference type="ARBA" id="ARBA00023136"/>
    </source>
</evidence>
<feature type="binding site" evidence="10">
    <location>
        <position position="70"/>
    </location>
    <ligand>
        <name>Na(+)</name>
        <dbReference type="ChEBI" id="CHEBI:29101"/>
        <note>structural</note>
    </ligand>
</feature>
<dbReference type="GO" id="GO:0140114">
    <property type="term" value="P:cellular detoxification of fluoride"/>
    <property type="evidence" value="ECO:0007669"/>
    <property type="project" value="UniProtKB-UniRule"/>
</dbReference>
<dbReference type="GO" id="GO:0062054">
    <property type="term" value="F:fluoride channel activity"/>
    <property type="evidence" value="ECO:0007669"/>
    <property type="project" value="UniProtKB-UniRule"/>
</dbReference>
<protein>
    <recommendedName>
        <fullName evidence="10">Fluoride-specific ion channel FluC</fullName>
    </recommendedName>
</protein>
<dbReference type="Pfam" id="PF02537">
    <property type="entry name" value="CRCB"/>
    <property type="match status" value="1"/>
</dbReference>
<keyword evidence="10" id="KW-0406">Ion transport</keyword>
<reference evidence="12" key="1">
    <citation type="submission" date="2016-10" db="EMBL/GenBank/DDBJ databases">
        <authorList>
            <person name="Varghese N."/>
            <person name="Submissions S."/>
        </authorList>
    </citation>
    <scope>NUCLEOTIDE SEQUENCE [LARGE SCALE GENOMIC DNA]</scope>
    <source>
        <strain evidence="12">DSM 44526</strain>
    </source>
</reference>
<gene>
    <name evidence="10" type="primary">fluC</name>
    <name evidence="10" type="synonym">crcB</name>
    <name evidence="11" type="ORF">SAMN05660324_3636</name>
</gene>
<feature type="transmembrane region" description="Helical" evidence="10">
    <location>
        <begin position="60"/>
        <end position="83"/>
    </location>
</feature>
<evidence type="ECO:0000256" key="4">
    <source>
        <dbReference type="ARBA" id="ARBA00022989"/>
    </source>
</evidence>
<comment type="function">
    <text evidence="9 10">Fluoride-specific ion channel. Important for reducing fluoride concentration in the cell, thus reducing its toxicity.</text>
</comment>
<dbReference type="RefSeq" id="WP_091066539.1">
    <property type="nucleotide sequence ID" value="NZ_FNCF01000006.1"/>
</dbReference>
<organism evidence="11 12">
    <name type="scientific">Klenkia brasiliensis</name>
    <dbReference type="NCBI Taxonomy" id="333142"/>
    <lineage>
        <taxon>Bacteria</taxon>
        <taxon>Bacillati</taxon>
        <taxon>Actinomycetota</taxon>
        <taxon>Actinomycetes</taxon>
        <taxon>Geodermatophilales</taxon>
        <taxon>Geodermatophilaceae</taxon>
        <taxon>Klenkia</taxon>
    </lineage>
</organism>
<dbReference type="Proteomes" id="UP000198863">
    <property type="component" value="Unassembled WGS sequence"/>
</dbReference>
<evidence type="ECO:0000256" key="9">
    <source>
        <dbReference type="ARBA" id="ARBA00049940"/>
    </source>
</evidence>
<dbReference type="GO" id="GO:0046872">
    <property type="term" value="F:metal ion binding"/>
    <property type="evidence" value="ECO:0007669"/>
    <property type="project" value="UniProtKB-KW"/>
</dbReference>
<dbReference type="GO" id="GO:0005886">
    <property type="term" value="C:plasma membrane"/>
    <property type="evidence" value="ECO:0007669"/>
    <property type="project" value="UniProtKB-SubCell"/>
</dbReference>
<keyword evidence="10" id="KW-0915">Sodium</keyword>
<evidence type="ECO:0000313" key="12">
    <source>
        <dbReference type="Proteomes" id="UP000198863"/>
    </source>
</evidence>
<feature type="transmembrane region" description="Helical" evidence="10">
    <location>
        <begin position="29"/>
        <end position="53"/>
    </location>
</feature>
<proteinExistence type="inferred from homology"/>
<keyword evidence="10" id="KW-0479">Metal-binding</keyword>
<comment type="activity regulation">
    <text evidence="10">Na(+) is not transported, but it plays an essential structural role and its presence is essential for fluoride channel function.</text>
</comment>
<evidence type="ECO:0000256" key="1">
    <source>
        <dbReference type="ARBA" id="ARBA00004651"/>
    </source>
</evidence>
<accession>A0A1G7XHA6</accession>
<evidence type="ECO:0000256" key="7">
    <source>
        <dbReference type="ARBA" id="ARBA00035120"/>
    </source>
</evidence>